<feature type="compositionally biased region" description="Low complexity" evidence="1">
    <location>
        <begin position="194"/>
        <end position="214"/>
    </location>
</feature>
<accession>A8PBB8</accession>
<dbReference type="GeneID" id="6016776"/>
<dbReference type="OMA" id="TYPYHQS"/>
<proteinExistence type="predicted"/>
<dbReference type="VEuPathDB" id="FungiDB:CC1G_02607"/>
<feature type="compositionally biased region" description="Low complexity" evidence="1">
    <location>
        <begin position="144"/>
        <end position="158"/>
    </location>
</feature>
<feature type="compositionally biased region" description="Basic and acidic residues" evidence="1">
    <location>
        <begin position="110"/>
        <end position="126"/>
    </location>
</feature>
<dbReference type="KEGG" id="cci:CC1G_02607"/>
<name>A8PBB8_COPC7</name>
<evidence type="ECO:0000313" key="4">
    <source>
        <dbReference type="Proteomes" id="UP000001861"/>
    </source>
</evidence>
<feature type="compositionally biased region" description="Low complexity" evidence="1">
    <location>
        <begin position="372"/>
        <end position="383"/>
    </location>
</feature>
<dbReference type="Proteomes" id="UP000001861">
    <property type="component" value="Unassembled WGS sequence"/>
</dbReference>
<feature type="compositionally biased region" description="Basic residues" evidence="1">
    <location>
        <begin position="127"/>
        <end position="143"/>
    </location>
</feature>
<keyword evidence="2" id="KW-1133">Transmembrane helix</keyword>
<protein>
    <submittedName>
        <fullName evidence="3">Uncharacterized protein</fullName>
    </submittedName>
</protein>
<sequence length="561" mass="58487">MSSTPSTPGPANKPERSFSLTKLKGALRRNSRHSIGATASEPSGDSSVRQSLDSTAASTTTPPTGTTSTPASPRKTPSIRRVSLDLARPSRHGRSASVSIVPSTQTTSDKASDFDPFAESHDDKGKRTWSVRKTVKGALKRTTSKLSVASATSATKSVEGGAEAVSEPQSIQAADSAAAEQTATPPPVGSATLEAASSTEQQASAPQEPTETPAEPAPQPTPEPDAVVAKDPEDPEPKPTEETKEAASTEEEKPTAQELQLAASTTGLDWEHVDAESSPVVDDKAKEVIEEDPVPSKVDDILVVPAIVEPESPVEVKLPPLDVTVLSRTHLTASHLRSEFAELSPIIESPLTARDENAPVSIQITSDDKPVASSPLAASSTTAEEPEEPAPVVVHEVVSMPEPIVSAPEPVQTSVAPEVAASSSQGSQPPSSPRSKLSVDTTPASALPIEVPSPNLNAAEQGKGLPTANGNASTSSDADAANKPREVVNHFDLRGPSTVATTDTNATSGAYGLIANTAWFVGACVVVGIGVVVGQVRSYRQVYKSTIAPVRRFFSFDWWKF</sequence>
<reference evidence="3 4" key="1">
    <citation type="journal article" date="2010" name="Proc. Natl. Acad. Sci. U.S.A.">
        <title>Insights into evolution of multicellular fungi from the assembled chromosomes of the mushroom Coprinopsis cinerea (Coprinus cinereus).</title>
        <authorList>
            <person name="Stajich J.E."/>
            <person name="Wilke S.K."/>
            <person name="Ahren D."/>
            <person name="Au C.H."/>
            <person name="Birren B.W."/>
            <person name="Borodovsky M."/>
            <person name="Burns C."/>
            <person name="Canback B."/>
            <person name="Casselton L.A."/>
            <person name="Cheng C.K."/>
            <person name="Deng J."/>
            <person name="Dietrich F.S."/>
            <person name="Fargo D.C."/>
            <person name="Farman M.L."/>
            <person name="Gathman A.C."/>
            <person name="Goldberg J."/>
            <person name="Guigo R."/>
            <person name="Hoegger P.J."/>
            <person name="Hooker J.B."/>
            <person name="Huggins A."/>
            <person name="James T.Y."/>
            <person name="Kamada T."/>
            <person name="Kilaru S."/>
            <person name="Kodira C."/>
            <person name="Kues U."/>
            <person name="Kupfer D."/>
            <person name="Kwan H.S."/>
            <person name="Lomsadze A."/>
            <person name="Li W."/>
            <person name="Lilly W.W."/>
            <person name="Ma L.J."/>
            <person name="Mackey A.J."/>
            <person name="Manning G."/>
            <person name="Martin F."/>
            <person name="Muraguchi H."/>
            <person name="Natvig D.O."/>
            <person name="Palmerini H."/>
            <person name="Ramesh M.A."/>
            <person name="Rehmeyer C.J."/>
            <person name="Roe B.A."/>
            <person name="Shenoy N."/>
            <person name="Stanke M."/>
            <person name="Ter-Hovhannisyan V."/>
            <person name="Tunlid A."/>
            <person name="Velagapudi R."/>
            <person name="Vision T.J."/>
            <person name="Zeng Q."/>
            <person name="Zolan M.E."/>
            <person name="Pukkila P.J."/>
        </authorList>
    </citation>
    <scope>NUCLEOTIDE SEQUENCE [LARGE SCALE GENOMIC DNA]</scope>
    <source>
        <strain evidence="4">Okayama-7 / 130 / ATCC MYA-4618 / FGSC 9003</strain>
    </source>
</reference>
<evidence type="ECO:0000256" key="2">
    <source>
        <dbReference type="SAM" id="Phobius"/>
    </source>
</evidence>
<keyword evidence="4" id="KW-1185">Reference proteome</keyword>
<keyword evidence="2" id="KW-0472">Membrane</keyword>
<keyword evidence="2" id="KW-0812">Transmembrane</keyword>
<dbReference type="EMBL" id="AACS02000004">
    <property type="protein sequence ID" value="EAU81591.2"/>
    <property type="molecule type" value="Genomic_DNA"/>
</dbReference>
<feature type="compositionally biased region" description="Basic and acidic residues" evidence="1">
    <location>
        <begin position="269"/>
        <end position="288"/>
    </location>
</feature>
<evidence type="ECO:0000313" key="3">
    <source>
        <dbReference type="EMBL" id="EAU81591.2"/>
    </source>
</evidence>
<dbReference type="RefSeq" id="XP_001840144.2">
    <property type="nucleotide sequence ID" value="XM_001840092.2"/>
</dbReference>
<feature type="region of interest" description="Disordered" evidence="1">
    <location>
        <begin position="364"/>
        <end position="390"/>
    </location>
</feature>
<dbReference type="HOGENOM" id="CLU_485715_0_0_1"/>
<dbReference type="OrthoDB" id="3130919at2759"/>
<feature type="region of interest" description="Disordered" evidence="1">
    <location>
        <begin position="1"/>
        <end position="292"/>
    </location>
</feature>
<feature type="transmembrane region" description="Helical" evidence="2">
    <location>
        <begin position="510"/>
        <end position="534"/>
    </location>
</feature>
<feature type="compositionally biased region" description="Low complexity" evidence="1">
    <location>
        <begin position="467"/>
        <end position="479"/>
    </location>
</feature>
<feature type="compositionally biased region" description="Low complexity" evidence="1">
    <location>
        <begin position="422"/>
        <end position="435"/>
    </location>
</feature>
<gene>
    <name evidence="3" type="ORF">CC1G_02607</name>
</gene>
<feature type="compositionally biased region" description="Basic and acidic residues" evidence="1">
    <location>
        <begin position="228"/>
        <end position="255"/>
    </location>
</feature>
<feature type="compositionally biased region" description="Low complexity" evidence="1">
    <location>
        <begin position="169"/>
        <end position="183"/>
    </location>
</feature>
<dbReference type="InParanoid" id="A8PBB8"/>
<dbReference type="AlphaFoldDB" id="A8PBB8"/>
<feature type="compositionally biased region" description="Polar residues" evidence="1">
    <location>
        <begin position="96"/>
        <end position="109"/>
    </location>
</feature>
<feature type="compositionally biased region" description="Polar residues" evidence="1">
    <location>
        <begin position="40"/>
        <end position="53"/>
    </location>
</feature>
<feature type="region of interest" description="Disordered" evidence="1">
    <location>
        <begin position="409"/>
        <end position="482"/>
    </location>
</feature>
<feature type="compositionally biased region" description="Low complexity" evidence="1">
    <location>
        <begin position="54"/>
        <end position="73"/>
    </location>
</feature>
<evidence type="ECO:0000256" key="1">
    <source>
        <dbReference type="SAM" id="MobiDB-lite"/>
    </source>
</evidence>
<comment type="caution">
    <text evidence="3">The sequence shown here is derived from an EMBL/GenBank/DDBJ whole genome shotgun (WGS) entry which is preliminary data.</text>
</comment>
<organism evidence="3 4">
    <name type="scientific">Coprinopsis cinerea (strain Okayama-7 / 130 / ATCC MYA-4618 / FGSC 9003)</name>
    <name type="common">Inky cap fungus</name>
    <name type="synonym">Hormographiella aspergillata</name>
    <dbReference type="NCBI Taxonomy" id="240176"/>
    <lineage>
        <taxon>Eukaryota</taxon>
        <taxon>Fungi</taxon>
        <taxon>Dikarya</taxon>
        <taxon>Basidiomycota</taxon>
        <taxon>Agaricomycotina</taxon>
        <taxon>Agaricomycetes</taxon>
        <taxon>Agaricomycetidae</taxon>
        <taxon>Agaricales</taxon>
        <taxon>Agaricineae</taxon>
        <taxon>Psathyrellaceae</taxon>
        <taxon>Coprinopsis</taxon>
    </lineage>
</organism>